<keyword evidence="3" id="KW-0479">Metal-binding</keyword>
<dbReference type="Ensembl" id="ENSBIXT00000045402.1">
    <property type="protein sequence ID" value="ENSBIXP00000034271.1"/>
    <property type="gene ID" value="ENSBIXG00000005964.1"/>
</dbReference>
<dbReference type="FunFam" id="3.30.160.60:FF:000737">
    <property type="entry name" value="Zinc finger protein 565"/>
    <property type="match status" value="3"/>
</dbReference>
<dbReference type="AlphaFoldDB" id="A0A4W2EBK7"/>
<dbReference type="SMART" id="SM00349">
    <property type="entry name" value="KRAB"/>
    <property type="match status" value="1"/>
</dbReference>
<evidence type="ECO:0000259" key="12">
    <source>
        <dbReference type="PROSITE" id="PS50805"/>
    </source>
</evidence>
<feature type="domain" description="C2H2-type" evidence="11">
    <location>
        <begin position="544"/>
        <end position="571"/>
    </location>
</feature>
<evidence type="ECO:0000256" key="10">
    <source>
        <dbReference type="SAM" id="MobiDB-lite"/>
    </source>
</evidence>
<evidence type="ECO:0000256" key="2">
    <source>
        <dbReference type="ARBA" id="ARBA00006991"/>
    </source>
</evidence>
<proteinExistence type="inferred from homology"/>
<dbReference type="GO" id="GO:0008270">
    <property type="term" value="F:zinc ion binding"/>
    <property type="evidence" value="ECO:0007669"/>
    <property type="project" value="UniProtKB-KW"/>
</dbReference>
<dbReference type="GO" id="GO:0000981">
    <property type="term" value="F:DNA-binding transcription factor activity, RNA polymerase II-specific"/>
    <property type="evidence" value="ECO:0007669"/>
    <property type="project" value="TreeGrafter"/>
</dbReference>
<dbReference type="FunFam" id="3.30.160.60:FF:000045">
    <property type="entry name" value="ZFP69 zinc finger protein B"/>
    <property type="match status" value="1"/>
</dbReference>
<dbReference type="GO" id="GO:0005634">
    <property type="term" value="C:nucleus"/>
    <property type="evidence" value="ECO:0007669"/>
    <property type="project" value="UniProtKB-SubCell"/>
</dbReference>
<keyword evidence="8" id="KW-0539">Nucleus</keyword>
<dbReference type="InterPro" id="IPR001909">
    <property type="entry name" value="KRAB"/>
</dbReference>
<evidence type="ECO:0000256" key="1">
    <source>
        <dbReference type="ARBA" id="ARBA00004123"/>
    </source>
</evidence>
<evidence type="ECO:0000256" key="6">
    <source>
        <dbReference type="ARBA" id="ARBA00022833"/>
    </source>
</evidence>
<dbReference type="PROSITE" id="PS50805">
    <property type="entry name" value="KRAB"/>
    <property type="match status" value="1"/>
</dbReference>
<feature type="domain" description="C2H2-type" evidence="11">
    <location>
        <begin position="572"/>
        <end position="599"/>
    </location>
</feature>
<evidence type="ECO:0000259" key="11">
    <source>
        <dbReference type="PROSITE" id="PS50157"/>
    </source>
</evidence>
<keyword evidence="4" id="KW-0677">Repeat</keyword>
<dbReference type="Gene3D" id="6.10.140.140">
    <property type="match status" value="1"/>
</dbReference>
<dbReference type="Proteomes" id="UP000314981">
    <property type="component" value="Chromosome 18"/>
</dbReference>
<feature type="domain" description="C2H2-type" evidence="11">
    <location>
        <begin position="516"/>
        <end position="543"/>
    </location>
</feature>
<dbReference type="CDD" id="cd07765">
    <property type="entry name" value="KRAB_A-box"/>
    <property type="match status" value="1"/>
</dbReference>
<dbReference type="SMART" id="SM00355">
    <property type="entry name" value="ZnF_C2H2"/>
    <property type="match status" value="10"/>
</dbReference>
<evidence type="ECO:0000256" key="4">
    <source>
        <dbReference type="ARBA" id="ARBA00022737"/>
    </source>
</evidence>
<name>A0A4W2EBK7_BOBOX</name>
<feature type="domain" description="C2H2-type" evidence="11">
    <location>
        <begin position="656"/>
        <end position="683"/>
    </location>
</feature>
<feature type="domain" description="KRAB" evidence="12">
    <location>
        <begin position="8"/>
        <end position="78"/>
    </location>
</feature>
<organism evidence="13 14">
    <name type="scientific">Bos indicus x Bos taurus</name>
    <name type="common">Hybrid cattle</name>
    <dbReference type="NCBI Taxonomy" id="30522"/>
    <lineage>
        <taxon>Eukaryota</taxon>
        <taxon>Metazoa</taxon>
        <taxon>Chordata</taxon>
        <taxon>Craniata</taxon>
        <taxon>Vertebrata</taxon>
        <taxon>Euteleostomi</taxon>
        <taxon>Mammalia</taxon>
        <taxon>Eutheria</taxon>
        <taxon>Laurasiatheria</taxon>
        <taxon>Artiodactyla</taxon>
        <taxon>Ruminantia</taxon>
        <taxon>Pecora</taxon>
        <taxon>Bovidae</taxon>
        <taxon>Bovinae</taxon>
        <taxon>Bos</taxon>
    </lineage>
</organism>
<feature type="domain" description="C2H2-type" evidence="11">
    <location>
        <begin position="628"/>
        <end position="655"/>
    </location>
</feature>
<evidence type="ECO:0000313" key="13">
    <source>
        <dbReference type="Ensembl" id="ENSBIXP00000034271.1"/>
    </source>
</evidence>
<dbReference type="PANTHER" id="PTHR23235">
    <property type="entry name" value="KRUEPPEL-LIKE TRANSCRIPTION FACTOR"/>
    <property type="match status" value="1"/>
</dbReference>
<comment type="similarity">
    <text evidence="2">Belongs to the krueppel C2H2-type zinc-finger protein family.</text>
</comment>
<keyword evidence="14" id="KW-1185">Reference proteome</keyword>
<evidence type="ECO:0000256" key="5">
    <source>
        <dbReference type="ARBA" id="ARBA00022771"/>
    </source>
</evidence>
<dbReference type="SUPFAM" id="SSF57667">
    <property type="entry name" value="beta-beta-alpha zinc fingers"/>
    <property type="match status" value="6"/>
</dbReference>
<dbReference type="PROSITE" id="PS50157">
    <property type="entry name" value="ZINC_FINGER_C2H2_2"/>
    <property type="match status" value="10"/>
</dbReference>
<keyword evidence="6" id="KW-0862">Zinc</keyword>
<dbReference type="PANTHER" id="PTHR23235:SF178">
    <property type="entry name" value="C2H2-TYPE DOMAIN-CONTAINING PROTEIN-RELATED"/>
    <property type="match status" value="1"/>
</dbReference>
<feature type="region of interest" description="Disordered" evidence="10">
    <location>
        <begin position="330"/>
        <end position="360"/>
    </location>
</feature>
<dbReference type="PROSITE" id="PS00028">
    <property type="entry name" value="ZINC_FINGER_C2H2_1"/>
    <property type="match status" value="10"/>
</dbReference>
<keyword evidence="5 9" id="KW-0863">Zinc-finger</keyword>
<evidence type="ECO:0000313" key="14">
    <source>
        <dbReference type="Proteomes" id="UP000314981"/>
    </source>
</evidence>
<dbReference type="Gene3D" id="3.30.160.60">
    <property type="entry name" value="Classic Zinc Finger"/>
    <property type="match status" value="10"/>
</dbReference>
<comment type="subcellular location">
    <subcellularLocation>
        <location evidence="1">Nucleus</location>
    </subcellularLocation>
</comment>
<protein>
    <submittedName>
        <fullName evidence="13">Uncharacterized protein</fullName>
    </submittedName>
</protein>
<evidence type="ECO:0000256" key="7">
    <source>
        <dbReference type="ARBA" id="ARBA00023125"/>
    </source>
</evidence>
<keyword evidence="7" id="KW-0238">DNA-binding</keyword>
<dbReference type="InterPro" id="IPR036236">
    <property type="entry name" value="Znf_C2H2_sf"/>
</dbReference>
<dbReference type="FunFam" id="3.30.160.60:FF:000016">
    <property type="entry name" value="zinc finger protein 37 homolog"/>
    <property type="match status" value="2"/>
</dbReference>
<dbReference type="InterPro" id="IPR013087">
    <property type="entry name" value="Znf_C2H2_type"/>
</dbReference>
<dbReference type="GO" id="GO:0000978">
    <property type="term" value="F:RNA polymerase II cis-regulatory region sequence-specific DNA binding"/>
    <property type="evidence" value="ECO:0007669"/>
    <property type="project" value="TreeGrafter"/>
</dbReference>
<evidence type="ECO:0000256" key="3">
    <source>
        <dbReference type="ARBA" id="ARBA00022723"/>
    </source>
</evidence>
<gene>
    <name evidence="13" type="primary">LOC113876057</name>
</gene>
<dbReference type="FunFam" id="3.30.160.60:FF:001270">
    <property type="entry name" value="zinc finger protein 583 isoform X1"/>
    <property type="match status" value="1"/>
</dbReference>
<dbReference type="Pfam" id="PF01352">
    <property type="entry name" value="KRAB"/>
    <property type="match status" value="1"/>
</dbReference>
<dbReference type="Pfam" id="PF00096">
    <property type="entry name" value="zf-C2H2"/>
    <property type="match status" value="9"/>
</dbReference>
<sequence>MAASQGRLTFQDVAIDFTQEEWECLDLGQRELYRDVMLENYGNLASLGLVSKLDLVTFLEQLKDSRNIRRMETTAIYPAMSPQDTQDLMPRNAALEDVFPKANLGICQIFHLRNLNLMKDWEYTRVYERQRGCLYGHKEMERVTHNANITGKRNEQRETTWEKQQLQSSTSAEKCKCLRKDLHPFLKHTCSLKGNVDNLEGNLVPTVNSDSDNSERRLRLNIHSSMSEYLQFNNERANSQSNQFEGSVSRVSFFFPQQIFSLHSKMYHVDDNGTDTIQPLLFNTYCDMVNTQLSMFNKMSHTLSKSSSSNNYKSIYGGLRRYSGNETGYMVEGDSNLMKHQGSKSSDKDSKSNKRRSTFDQMSGFSLDKSTCTEERICTEYGKVSNQSSELIQQQTVQNPQKENKCKICGKVFSKSCHLSRHNKIHTGRKPFKCTECSKVFNLRSLLTKHERIHTGERPYKCTECGKAFTYNSHLTQHLRIHTGEKPYKCTECGKAFICYSHLTYHQQIHTGERPYKCTECSKAFICYSQLTYHQRIHTGEKPYKCKECNKAFHRLSLLTGHQRIHSGERPYKCKECNKAFIQCSNLIRHQRIHTGEKPYKCKDCNKAFHHCSVLTRHQRIHSGERPYKCKECSKAFIQCSHLTQHQRIHTGERPYKCTECGKAFSHSSNLTKHLRTHTEEKR</sequence>
<dbReference type="SUPFAM" id="SSF109640">
    <property type="entry name" value="KRAB domain (Kruppel-associated box)"/>
    <property type="match status" value="1"/>
</dbReference>
<reference evidence="13" key="2">
    <citation type="submission" date="2025-08" db="UniProtKB">
        <authorList>
            <consortium name="Ensembl"/>
        </authorList>
    </citation>
    <scope>IDENTIFICATION</scope>
</reference>
<feature type="domain" description="C2H2-type" evidence="11">
    <location>
        <begin position="460"/>
        <end position="487"/>
    </location>
</feature>
<feature type="domain" description="C2H2-type" evidence="11">
    <location>
        <begin position="432"/>
        <end position="459"/>
    </location>
</feature>
<dbReference type="FunFam" id="3.30.160.60:FF:002090">
    <property type="entry name" value="Zinc finger protein 473"/>
    <property type="match status" value="2"/>
</dbReference>
<feature type="domain" description="C2H2-type" evidence="11">
    <location>
        <begin position="488"/>
        <end position="515"/>
    </location>
</feature>
<feature type="domain" description="C2H2-type" evidence="11">
    <location>
        <begin position="600"/>
        <end position="627"/>
    </location>
</feature>
<evidence type="ECO:0000256" key="9">
    <source>
        <dbReference type="PROSITE-ProRule" id="PRU00042"/>
    </source>
</evidence>
<dbReference type="InterPro" id="IPR036051">
    <property type="entry name" value="KRAB_dom_sf"/>
</dbReference>
<reference evidence="13 14" key="1">
    <citation type="submission" date="2018-11" db="EMBL/GenBank/DDBJ databases">
        <title>Haplotype-resolved cattle genomes.</title>
        <authorList>
            <person name="Low W.Y."/>
            <person name="Tearle R."/>
            <person name="Bickhart D.M."/>
            <person name="Rosen B.D."/>
            <person name="Koren S."/>
            <person name="Rhie A."/>
            <person name="Hiendleder S."/>
            <person name="Phillippy A.M."/>
            <person name="Smith T.P.L."/>
            <person name="Williams J.L."/>
        </authorList>
    </citation>
    <scope>NUCLEOTIDE SEQUENCE [LARGE SCALE GENOMIC DNA]</scope>
</reference>
<evidence type="ECO:0000256" key="8">
    <source>
        <dbReference type="ARBA" id="ARBA00023242"/>
    </source>
</evidence>
<feature type="domain" description="C2H2-type" evidence="11">
    <location>
        <begin position="404"/>
        <end position="431"/>
    </location>
</feature>
<accession>A0A4W2EBK7</accession>
<dbReference type="FunFam" id="3.30.160.60:FF:000238">
    <property type="entry name" value="Zinc finger protein 485"/>
    <property type="match status" value="1"/>
</dbReference>
<reference evidence="13" key="3">
    <citation type="submission" date="2025-09" db="UniProtKB">
        <authorList>
            <consortium name="Ensembl"/>
        </authorList>
    </citation>
    <scope>IDENTIFICATION</scope>
</reference>